<dbReference type="InterPro" id="IPR013103">
    <property type="entry name" value="RVT_2"/>
</dbReference>
<evidence type="ECO:0000313" key="2">
    <source>
        <dbReference type="EMBL" id="KAG6525121.1"/>
    </source>
</evidence>
<dbReference type="Proteomes" id="UP000734854">
    <property type="component" value="Unassembled WGS sequence"/>
</dbReference>
<feature type="domain" description="Reverse transcriptase Ty1/copia-type" evidence="1">
    <location>
        <begin position="1"/>
        <end position="56"/>
    </location>
</feature>
<name>A0A8J5LW14_ZINOF</name>
<accession>A0A8J5LW14</accession>
<evidence type="ECO:0000259" key="1">
    <source>
        <dbReference type="Pfam" id="PF07727"/>
    </source>
</evidence>
<dbReference type="EMBL" id="JACMSC010000004">
    <property type="protein sequence ID" value="KAG6525121.1"/>
    <property type="molecule type" value="Genomic_DNA"/>
</dbReference>
<protein>
    <recommendedName>
        <fullName evidence="1">Reverse transcriptase Ty1/copia-type domain-containing protein</fullName>
    </recommendedName>
</protein>
<gene>
    <name evidence="2" type="ORF">ZIOFF_015073</name>
</gene>
<sequence length="107" mass="11956">MAREFKMADIGLMSFYLGLEVRQSDDGIFVGQQAYVKKVLDKFNMSNSKPVATPMEAGAKLSKDKEGEKVDPTLFKSLVGCLRQLSRYLPVKLNMSRLRHALVTQSG</sequence>
<dbReference type="Pfam" id="PF07727">
    <property type="entry name" value="RVT_2"/>
    <property type="match status" value="1"/>
</dbReference>
<evidence type="ECO:0000313" key="3">
    <source>
        <dbReference type="Proteomes" id="UP000734854"/>
    </source>
</evidence>
<comment type="caution">
    <text evidence="2">The sequence shown here is derived from an EMBL/GenBank/DDBJ whole genome shotgun (WGS) entry which is preliminary data.</text>
</comment>
<reference evidence="2 3" key="1">
    <citation type="submission" date="2020-08" db="EMBL/GenBank/DDBJ databases">
        <title>Plant Genome Project.</title>
        <authorList>
            <person name="Zhang R.-G."/>
        </authorList>
    </citation>
    <scope>NUCLEOTIDE SEQUENCE [LARGE SCALE GENOMIC DNA]</scope>
    <source>
        <tissue evidence="2">Rhizome</tissue>
    </source>
</reference>
<proteinExistence type="predicted"/>
<organism evidence="2 3">
    <name type="scientific">Zingiber officinale</name>
    <name type="common">Ginger</name>
    <name type="synonym">Amomum zingiber</name>
    <dbReference type="NCBI Taxonomy" id="94328"/>
    <lineage>
        <taxon>Eukaryota</taxon>
        <taxon>Viridiplantae</taxon>
        <taxon>Streptophyta</taxon>
        <taxon>Embryophyta</taxon>
        <taxon>Tracheophyta</taxon>
        <taxon>Spermatophyta</taxon>
        <taxon>Magnoliopsida</taxon>
        <taxon>Liliopsida</taxon>
        <taxon>Zingiberales</taxon>
        <taxon>Zingiberaceae</taxon>
        <taxon>Zingiber</taxon>
    </lineage>
</organism>
<keyword evidence="3" id="KW-1185">Reference proteome</keyword>
<dbReference type="AlphaFoldDB" id="A0A8J5LW14"/>